<evidence type="ECO:0000313" key="2">
    <source>
        <dbReference type="Proteomes" id="UP000708208"/>
    </source>
</evidence>
<feature type="non-terminal residue" evidence="1">
    <location>
        <position position="45"/>
    </location>
</feature>
<dbReference type="Proteomes" id="UP000708208">
    <property type="component" value="Unassembled WGS sequence"/>
</dbReference>
<accession>A0A8J2JYU8</accession>
<name>A0A8J2JYU8_9HEXA</name>
<dbReference type="EMBL" id="CAJVCH010178908">
    <property type="protein sequence ID" value="CAG7729465.1"/>
    <property type="molecule type" value="Genomic_DNA"/>
</dbReference>
<organism evidence="1 2">
    <name type="scientific">Allacma fusca</name>
    <dbReference type="NCBI Taxonomy" id="39272"/>
    <lineage>
        <taxon>Eukaryota</taxon>
        <taxon>Metazoa</taxon>
        <taxon>Ecdysozoa</taxon>
        <taxon>Arthropoda</taxon>
        <taxon>Hexapoda</taxon>
        <taxon>Collembola</taxon>
        <taxon>Symphypleona</taxon>
        <taxon>Sminthuridae</taxon>
        <taxon>Allacma</taxon>
    </lineage>
</organism>
<evidence type="ECO:0000313" key="1">
    <source>
        <dbReference type="EMBL" id="CAG7729465.1"/>
    </source>
</evidence>
<reference evidence="1" key="1">
    <citation type="submission" date="2021-06" db="EMBL/GenBank/DDBJ databases">
        <authorList>
            <person name="Hodson N. C."/>
            <person name="Mongue J. A."/>
            <person name="Jaron S. K."/>
        </authorList>
    </citation>
    <scope>NUCLEOTIDE SEQUENCE</scope>
</reference>
<protein>
    <submittedName>
        <fullName evidence="1">Uncharacterized protein</fullName>
    </submittedName>
</protein>
<gene>
    <name evidence="1" type="ORF">AFUS01_LOCUS18177</name>
</gene>
<dbReference type="AlphaFoldDB" id="A0A8J2JYU8"/>
<keyword evidence="2" id="KW-1185">Reference proteome</keyword>
<sequence>MSVRGLSIFQVFKDIKETMSGTSGNNPSGSDGPSSIFYVSAEIEP</sequence>
<comment type="caution">
    <text evidence="1">The sequence shown here is derived from an EMBL/GenBank/DDBJ whole genome shotgun (WGS) entry which is preliminary data.</text>
</comment>
<proteinExistence type="predicted"/>